<gene>
    <name evidence="5" type="ORF">D9619_003171</name>
</gene>
<dbReference type="AlphaFoldDB" id="A0A8H5AYI8"/>
<evidence type="ECO:0000259" key="4">
    <source>
        <dbReference type="Pfam" id="PF10187"/>
    </source>
</evidence>
<comment type="subcellular location">
    <subcellularLocation>
        <location evidence="1">Nucleus</location>
    </subcellularLocation>
</comment>
<dbReference type="OrthoDB" id="75720at2759"/>
<keyword evidence="6" id="KW-1185">Reference proteome</keyword>
<feature type="compositionally biased region" description="Basic and acidic residues" evidence="3">
    <location>
        <begin position="124"/>
        <end position="143"/>
    </location>
</feature>
<sequence>MQIKLAANKIAKQEEWEEKTKLANQFRALEEDEIMFLDSIREKQEEEDRQRKEKDGEEVRSFKEAVAARTSAASGPPPVTGLLPPQTDSSTAKPKPVAKKDLKKALKGVVVKRKPKTTPPKQDAPAKETGLSEDKASKNKAVDDGAPSAKRRKIESS</sequence>
<evidence type="ECO:0000256" key="3">
    <source>
        <dbReference type="SAM" id="MobiDB-lite"/>
    </source>
</evidence>
<feature type="region of interest" description="Disordered" evidence="3">
    <location>
        <begin position="39"/>
        <end position="157"/>
    </location>
</feature>
<dbReference type="PANTHER" id="PTHR13495:SF0">
    <property type="entry name" value="PSME3-INTERACTING PROTEIN"/>
    <property type="match status" value="1"/>
</dbReference>
<accession>A0A8H5AYI8</accession>
<protein>
    <recommendedName>
        <fullName evidence="4">FAM192A/Fyv6 N-terminal domain-containing protein</fullName>
    </recommendedName>
</protein>
<evidence type="ECO:0000256" key="2">
    <source>
        <dbReference type="ARBA" id="ARBA00023242"/>
    </source>
</evidence>
<keyword evidence="2" id="KW-0539">Nucleus</keyword>
<proteinExistence type="predicted"/>
<dbReference type="GO" id="GO:0005634">
    <property type="term" value="C:nucleus"/>
    <property type="evidence" value="ECO:0007669"/>
    <property type="project" value="UniProtKB-SubCell"/>
</dbReference>
<dbReference type="InterPro" id="IPR039845">
    <property type="entry name" value="FAM192A"/>
</dbReference>
<evidence type="ECO:0000256" key="1">
    <source>
        <dbReference type="ARBA" id="ARBA00004123"/>
    </source>
</evidence>
<evidence type="ECO:0000313" key="5">
    <source>
        <dbReference type="EMBL" id="KAF5313292.1"/>
    </source>
</evidence>
<feature type="domain" description="FAM192A/Fyv6 N-terminal" evidence="4">
    <location>
        <begin position="4"/>
        <end position="63"/>
    </location>
</feature>
<feature type="compositionally biased region" description="Basic residues" evidence="3">
    <location>
        <begin position="105"/>
        <end position="116"/>
    </location>
</feature>
<evidence type="ECO:0000313" key="6">
    <source>
        <dbReference type="Proteomes" id="UP000567179"/>
    </source>
</evidence>
<dbReference type="PANTHER" id="PTHR13495">
    <property type="entry name" value="NEFA-INTERACTING NUCLEAR PROTEIN NIP30"/>
    <property type="match status" value="1"/>
</dbReference>
<dbReference type="Pfam" id="PF10187">
    <property type="entry name" value="FAM192A_Fyv6_N"/>
    <property type="match status" value="1"/>
</dbReference>
<name>A0A8H5AYI8_9AGAR</name>
<dbReference type="EMBL" id="JAACJJ010000056">
    <property type="protein sequence ID" value="KAF5313292.1"/>
    <property type="molecule type" value="Genomic_DNA"/>
</dbReference>
<reference evidence="5 6" key="1">
    <citation type="journal article" date="2020" name="ISME J.">
        <title>Uncovering the hidden diversity of litter-decomposition mechanisms in mushroom-forming fungi.</title>
        <authorList>
            <person name="Floudas D."/>
            <person name="Bentzer J."/>
            <person name="Ahren D."/>
            <person name="Johansson T."/>
            <person name="Persson P."/>
            <person name="Tunlid A."/>
        </authorList>
    </citation>
    <scope>NUCLEOTIDE SEQUENCE [LARGE SCALE GENOMIC DNA]</scope>
    <source>
        <strain evidence="5 6">CBS 101986</strain>
    </source>
</reference>
<organism evidence="5 6">
    <name type="scientific">Psilocybe cf. subviscida</name>
    <dbReference type="NCBI Taxonomy" id="2480587"/>
    <lineage>
        <taxon>Eukaryota</taxon>
        <taxon>Fungi</taxon>
        <taxon>Dikarya</taxon>
        <taxon>Basidiomycota</taxon>
        <taxon>Agaricomycotina</taxon>
        <taxon>Agaricomycetes</taxon>
        <taxon>Agaricomycetidae</taxon>
        <taxon>Agaricales</taxon>
        <taxon>Agaricineae</taxon>
        <taxon>Strophariaceae</taxon>
        <taxon>Psilocybe</taxon>
    </lineage>
</organism>
<feature type="compositionally biased region" description="Basic and acidic residues" evidence="3">
    <location>
        <begin position="39"/>
        <end position="63"/>
    </location>
</feature>
<comment type="caution">
    <text evidence="5">The sequence shown here is derived from an EMBL/GenBank/DDBJ whole genome shotgun (WGS) entry which is preliminary data.</text>
</comment>
<dbReference type="Proteomes" id="UP000567179">
    <property type="component" value="Unassembled WGS sequence"/>
</dbReference>
<dbReference type="InterPro" id="IPR019331">
    <property type="entry name" value="FAM192A/Fyv6_N"/>
</dbReference>